<dbReference type="Proteomes" id="UP000193061">
    <property type="component" value="Unassembled WGS sequence"/>
</dbReference>
<evidence type="ECO:0000313" key="1">
    <source>
        <dbReference type="EMBL" id="SLN73467.1"/>
    </source>
</evidence>
<dbReference type="AlphaFoldDB" id="A0A1X7A9F5"/>
<reference evidence="1 2" key="1">
    <citation type="submission" date="2017-03" db="EMBL/GenBank/DDBJ databases">
        <authorList>
            <person name="Afonso C.L."/>
            <person name="Miller P.J."/>
            <person name="Scott M.A."/>
            <person name="Spackman E."/>
            <person name="Goraichik I."/>
            <person name="Dimitrov K.M."/>
            <person name="Suarez D.L."/>
            <person name="Swayne D.E."/>
        </authorList>
    </citation>
    <scope>NUCLEOTIDE SEQUENCE [LARGE SCALE GENOMIC DNA]</scope>
    <source>
        <strain evidence="1 2">CECT 7450</strain>
    </source>
</reference>
<sequence>MCGAHYIVDMMNTSFWVVNFQPFKYLILDMS</sequence>
<proteinExistence type="predicted"/>
<protein>
    <submittedName>
        <fullName evidence="1">Uncharacterized protein</fullName>
    </submittedName>
</protein>
<gene>
    <name evidence="1" type="ORF">ROA7450_04139</name>
</gene>
<name>A0A1X7A9F5_9RHOB</name>
<organism evidence="1 2">
    <name type="scientific">Roseovarius albus</name>
    <dbReference type="NCBI Taxonomy" id="1247867"/>
    <lineage>
        <taxon>Bacteria</taxon>
        <taxon>Pseudomonadati</taxon>
        <taxon>Pseudomonadota</taxon>
        <taxon>Alphaproteobacteria</taxon>
        <taxon>Rhodobacterales</taxon>
        <taxon>Roseobacteraceae</taxon>
        <taxon>Roseovarius</taxon>
    </lineage>
</organism>
<evidence type="ECO:0000313" key="2">
    <source>
        <dbReference type="Proteomes" id="UP000193061"/>
    </source>
</evidence>
<dbReference type="EMBL" id="FWFX01000023">
    <property type="protein sequence ID" value="SLN73467.1"/>
    <property type="molecule type" value="Genomic_DNA"/>
</dbReference>
<accession>A0A1X7A9F5</accession>
<keyword evidence="2" id="KW-1185">Reference proteome</keyword>